<reference evidence="1" key="1">
    <citation type="submission" date="2021-01" db="EMBL/GenBank/DDBJ databases">
        <authorList>
            <person name="Sun Q."/>
        </authorList>
    </citation>
    <scope>NUCLEOTIDE SEQUENCE</scope>
    <source>
        <strain evidence="1">YIM B02566</strain>
    </source>
</reference>
<comment type="caution">
    <text evidence="1">The sequence shown here is derived from an EMBL/GenBank/DDBJ whole genome shotgun (WGS) entry which is preliminary data.</text>
</comment>
<evidence type="ECO:0000313" key="2">
    <source>
        <dbReference type="Proteomes" id="UP000616151"/>
    </source>
</evidence>
<protein>
    <submittedName>
        <fullName evidence="1">Uncharacterized protein</fullName>
    </submittedName>
</protein>
<evidence type="ECO:0000313" key="1">
    <source>
        <dbReference type="EMBL" id="MBK1865982.1"/>
    </source>
</evidence>
<dbReference type="EMBL" id="JAENHL010000006">
    <property type="protein sequence ID" value="MBK1865982.1"/>
    <property type="molecule type" value="Genomic_DNA"/>
</dbReference>
<proteinExistence type="predicted"/>
<organism evidence="1 2">
    <name type="scientific">Taklimakanibacter albus</name>
    <dbReference type="NCBI Taxonomy" id="2800327"/>
    <lineage>
        <taxon>Bacteria</taxon>
        <taxon>Pseudomonadati</taxon>
        <taxon>Pseudomonadota</taxon>
        <taxon>Alphaproteobacteria</taxon>
        <taxon>Hyphomicrobiales</taxon>
        <taxon>Aestuariivirgaceae</taxon>
        <taxon>Taklimakanibacter</taxon>
    </lineage>
</organism>
<gene>
    <name evidence="1" type="ORF">JHL16_06425</name>
</gene>
<keyword evidence="2" id="KW-1185">Reference proteome</keyword>
<dbReference type="Proteomes" id="UP000616151">
    <property type="component" value="Unassembled WGS sequence"/>
</dbReference>
<accession>A0ACC5R072</accession>
<name>A0ACC5R072_9HYPH</name>
<sequence>MANAMMVIHPYRDQGDWVFDDAAAGLTREPFVFGMPEMIDIFVKDIPDAERGFKLYFSARPFPRFTAELSWLREEYEGNWYLWEKTGMEGWLCPALFKYFDKAPEKIYCKAEAGRTV</sequence>